<dbReference type="EMBL" id="DQ491002">
    <property type="protein sequence ID" value="ABT14717.1"/>
    <property type="molecule type" value="Genomic_DNA"/>
</dbReference>
<gene>
    <name evidence="2" type="primary">b318L</name>
    <name evidence="2" type="ORF">NY2A_b318L</name>
</gene>
<accession>A7IWJ3</accession>
<dbReference type="KEGG" id="vg:5659320"/>
<keyword evidence="3" id="KW-1185">Reference proteome</keyword>
<feature type="region of interest" description="Disordered" evidence="1">
    <location>
        <begin position="1"/>
        <end position="29"/>
    </location>
</feature>
<organismHost>
    <name type="scientific">Chlorella</name>
    <dbReference type="NCBI Taxonomy" id="3071"/>
</organismHost>
<evidence type="ECO:0000313" key="3">
    <source>
        <dbReference type="Proteomes" id="UP000202419"/>
    </source>
</evidence>
<proteinExistence type="predicted"/>
<protein>
    <submittedName>
        <fullName evidence="2">Uncharacterized protein b318L</fullName>
    </submittedName>
</protein>
<organism evidence="2 3">
    <name type="scientific">Paramecium bursaria Chlorella virus NY2A</name>
    <name type="common">PBCV-NY2A</name>
    <dbReference type="NCBI Taxonomy" id="46021"/>
    <lineage>
        <taxon>Viruses</taxon>
        <taxon>Varidnaviria</taxon>
        <taxon>Bamfordvirae</taxon>
        <taxon>Nucleocytoviricota</taxon>
        <taxon>Megaviricetes</taxon>
        <taxon>Algavirales</taxon>
        <taxon>Phycodnaviridae</taxon>
        <taxon>Chlorovirus</taxon>
        <taxon>Chlorovirus americanus</taxon>
    </lineage>
</organism>
<dbReference type="GeneID" id="5659320"/>
<feature type="compositionally biased region" description="Low complexity" evidence="1">
    <location>
        <begin position="15"/>
        <end position="29"/>
    </location>
</feature>
<evidence type="ECO:0000256" key="1">
    <source>
        <dbReference type="SAM" id="MobiDB-lite"/>
    </source>
</evidence>
<dbReference type="RefSeq" id="YP_001497514.1">
    <property type="nucleotide sequence ID" value="NC_009898.1"/>
</dbReference>
<sequence>MSFEIIPRSTAGSCRTNTRPSSSNPRRPARPAIWINSCSLSKRLFRPSNLNNDSNNTECAGPFTPTATVSVEISTGMIPLQYKISMISFTYGTTPA</sequence>
<reference evidence="2 3" key="1">
    <citation type="journal article" date="2007" name="Virology">
        <title>Sequence and annotation of the 369-kb NY-2A and the 345-kb AR158 viruses that infect Chlorella NC64A.</title>
        <authorList>
            <person name="Fitzgerald L.A."/>
            <person name="Graves M.V."/>
            <person name="Li X."/>
            <person name="Feldblyum T."/>
            <person name="Nierman W.C."/>
            <person name="Van Etten J.L."/>
        </authorList>
    </citation>
    <scope>NUCLEOTIDE SEQUENCE [LARGE SCALE GENOMIC DNA]</scope>
    <source>
        <strain evidence="2 3">NY-2A</strain>
    </source>
</reference>
<dbReference type="Proteomes" id="UP000202419">
    <property type="component" value="Segment"/>
</dbReference>
<evidence type="ECO:0000313" key="2">
    <source>
        <dbReference type="EMBL" id="ABT14717.1"/>
    </source>
</evidence>
<name>A7IWJ3_PBCVN</name>